<dbReference type="SMART" id="SM00886">
    <property type="entry name" value="Dabb"/>
    <property type="match status" value="1"/>
</dbReference>
<organism evidence="2 3">
    <name type="scientific">Ruegeria conchae</name>
    <dbReference type="NCBI Taxonomy" id="981384"/>
    <lineage>
        <taxon>Bacteria</taxon>
        <taxon>Pseudomonadati</taxon>
        <taxon>Pseudomonadota</taxon>
        <taxon>Alphaproteobacteria</taxon>
        <taxon>Rhodobacterales</taxon>
        <taxon>Roseobacteraceae</taxon>
        <taxon>Ruegeria</taxon>
    </lineage>
</organism>
<dbReference type="PROSITE" id="PS51502">
    <property type="entry name" value="S_R_A_B_BARREL"/>
    <property type="match status" value="1"/>
</dbReference>
<reference evidence="2 3" key="1">
    <citation type="submission" date="2018-10" db="EMBL/GenBank/DDBJ databases">
        <title>Genomic Encyclopedia of Archaeal and Bacterial Type Strains, Phase II (KMG-II): from individual species to whole genera.</title>
        <authorList>
            <person name="Goeker M."/>
        </authorList>
    </citation>
    <scope>NUCLEOTIDE SEQUENCE [LARGE SCALE GENOMIC DNA]</scope>
    <source>
        <strain evidence="2 3">DSM 29317</strain>
    </source>
</reference>
<proteinExistence type="predicted"/>
<accession>A0A497ZT87</accession>
<dbReference type="EMBL" id="RCCT01000002">
    <property type="protein sequence ID" value="RLK08136.1"/>
    <property type="molecule type" value="Genomic_DNA"/>
</dbReference>
<evidence type="ECO:0000313" key="2">
    <source>
        <dbReference type="EMBL" id="RLK08136.1"/>
    </source>
</evidence>
<protein>
    <submittedName>
        <fullName evidence="2">Stress responsive alpha/beta barrel protein</fullName>
    </submittedName>
</protein>
<evidence type="ECO:0000313" key="3">
    <source>
        <dbReference type="Proteomes" id="UP000271700"/>
    </source>
</evidence>
<evidence type="ECO:0000259" key="1">
    <source>
        <dbReference type="PROSITE" id="PS51502"/>
    </source>
</evidence>
<comment type="caution">
    <text evidence="2">The sequence shown here is derived from an EMBL/GenBank/DDBJ whole genome shotgun (WGS) entry which is preliminary data.</text>
</comment>
<keyword evidence="3" id="KW-1185">Reference proteome</keyword>
<dbReference type="InterPro" id="IPR013097">
    <property type="entry name" value="Dabb"/>
</dbReference>
<dbReference type="InterPro" id="IPR011008">
    <property type="entry name" value="Dimeric_a/b-barrel"/>
</dbReference>
<dbReference type="Gene3D" id="3.30.70.100">
    <property type="match status" value="1"/>
</dbReference>
<gene>
    <name evidence="2" type="ORF">CLV75_1805</name>
</gene>
<dbReference type="Proteomes" id="UP000271700">
    <property type="component" value="Unassembled WGS sequence"/>
</dbReference>
<feature type="domain" description="Stress-response A/B barrel" evidence="1">
    <location>
        <begin position="1"/>
        <end position="94"/>
    </location>
</feature>
<dbReference type="AlphaFoldDB" id="A0A497ZT87"/>
<sequence>MLRLRPDHDAVELAAVMDGLSTAANRLPGCGGFIHGPNRDFEAKSPGYPYGFTLDFAAEVDLRRYASDETHQLLGARLVALCVDGAEGVLVFDLEMPDTVDQ</sequence>
<dbReference type="STRING" id="981384.GCA_000192475_04410"/>
<dbReference type="SUPFAM" id="SSF54909">
    <property type="entry name" value="Dimeric alpha+beta barrel"/>
    <property type="match status" value="1"/>
</dbReference>
<name>A0A497ZT87_9RHOB</name>
<dbReference type="Pfam" id="PF07876">
    <property type="entry name" value="Dabb"/>
    <property type="match status" value="1"/>
</dbReference>